<organism evidence="6 7">
    <name type="scientific">Entomortierella chlamydospora</name>
    <dbReference type="NCBI Taxonomy" id="101097"/>
    <lineage>
        <taxon>Eukaryota</taxon>
        <taxon>Fungi</taxon>
        <taxon>Fungi incertae sedis</taxon>
        <taxon>Mucoromycota</taxon>
        <taxon>Mortierellomycotina</taxon>
        <taxon>Mortierellomycetes</taxon>
        <taxon>Mortierellales</taxon>
        <taxon>Mortierellaceae</taxon>
        <taxon>Entomortierella</taxon>
    </lineage>
</organism>
<feature type="transmembrane region" description="Helical" evidence="5">
    <location>
        <begin position="41"/>
        <end position="63"/>
    </location>
</feature>
<keyword evidence="3 5" id="KW-1133">Transmembrane helix</keyword>
<feature type="transmembrane region" description="Helical" evidence="5">
    <location>
        <begin position="69"/>
        <end position="92"/>
    </location>
</feature>
<evidence type="ECO:0000256" key="4">
    <source>
        <dbReference type="ARBA" id="ARBA00023136"/>
    </source>
</evidence>
<dbReference type="Proteomes" id="UP000703661">
    <property type="component" value="Unassembled WGS sequence"/>
</dbReference>
<accession>A0A9P6N5W3</accession>
<evidence type="ECO:0000256" key="3">
    <source>
        <dbReference type="ARBA" id="ARBA00022989"/>
    </source>
</evidence>
<feature type="transmembrane region" description="Helical" evidence="5">
    <location>
        <begin position="13"/>
        <end position="34"/>
    </location>
</feature>
<evidence type="ECO:0000313" key="7">
    <source>
        <dbReference type="Proteomes" id="UP000703661"/>
    </source>
</evidence>
<dbReference type="EMBL" id="JAAAID010000029">
    <property type="protein sequence ID" value="KAG0024120.1"/>
    <property type="molecule type" value="Genomic_DNA"/>
</dbReference>
<dbReference type="GO" id="GO:0016020">
    <property type="term" value="C:membrane"/>
    <property type="evidence" value="ECO:0007669"/>
    <property type="project" value="UniProtKB-SubCell"/>
</dbReference>
<evidence type="ECO:0000256" key="1">
    <source>
        <dbReference type="ARBA" id="ARBA00004141"/>
    </source>
</evidence>
<evidence type="ECO:0000256" key="5">
    <source>
        <dbReference type="SAM" id="Phobius"/>
    </source>
</evidence>
<protein>
    <submittedName>
        <fullName evidence="6">Uncharacterized protein</fullName>
    </submittedName>
</protein>
<evidence type="ECO:0000256" key="2">
    <source>
        <dbReference type="ARBA" id="ARBA00022692"/>
    </source>
</evidence>
<dbReference type="Pfam" id="PF00335">
    <property type="entry name" value="Tetraspanin"/>
    <property type="match status" value="1"/>
</dbReference>
<comment type="subcellular location">
    <subcellularLocation>
        <location evidence="1">Membrane</location>
        <topology evidence="1">Multi-pass membrane protein</topology>
    </subcellularLocation>
</comment>
<sequence length="160" mass="17668">MVLFIPTSMLLKLMSIGLAVVGVSGLSNISLNLLGLNSLSWILIILSVLILAASVIGCASTLMESRRLVFLYGVILSTLVISLFSLVIYTLVQQAKIKLGKTRTIFIPGKLKISKLDSLVVGSHLWRIAPYPRHPRMPAGNRQHLGIRPRVRTHSWSRML</sequence>
<keyword evidence="4 5" id="KW-0472">Membrane</keyword>
<dbReference type="InterPro" id="IPR018499">
    <property type="entry name" value="Tetraspanin/Peripherin"/>
</dbReference>
<keyword evidence="7" id="KW-1185">Reference proteome</keyword>
<name>A0A9P6N5W3_9FUNG</name>
<dbReference type="AlphaFoldDB" id="A0A9P6N5W3"/>
<evidence type="ECO:0000313" key="6">
    <source>
        <dbReference type="EMBL" id="KAG0024120.1"/>
    </source>
</evidence>
<reference evidence="6" key="1">
    <citation type="journal article" date="2020" name="Fungal Divers.">
        <title>Resolving the Mortierellaceae phylogeny through synthesis of multi-gene phylogenetics and phylogenomics.</title>
        <authorList>
            <person name="Vandepol N."/>
            <person name="Liber J."/>
            <person name="Desiro A."/>
            <person name="Na H."/>
            <person name="Kennedy M."/>
            <person name="Barry K."/>
            <person name="Grigoriev I.V."/>
            <person name="Miller A.N."/>
            <person name="O'Donnell K."/>
            <person name="Stajich J.E."/>
            <person name="Bonito G."/>
        </authorList>
    </citation>
    <scope>NUCLEOTIDE SEQUENCE</scope>
    <source>
        <strain evidence="6">NRRL 2769</strain>
    </source>
</reference>
<comment type="caution">
    <text evidence="6">The sequence shown here is derived from an EMBL/GenBank/DDBJ whole genome shotgun (WGS) entry which is preliminary data.</text>
</comment>
<gene>
    <name evidence="6" type="ORF">BGZ80_005885</name>
</gene>
<keyword evidence="2 5" id="KW-0812">Transmembrane</keyword>
<proteinExistence type="predicted"/>